<evidence type="ECO:0000259" key="3">
    <source>
        <dbReference type="PROSITE" id="PS51294"/>
    </source>
</evidence>
<dbReference type="KEGG" id="bor:COCMIDRAFT_57232"/>
<feature type="compositionally biased region" description="Polar residues" evidence="1">
    <location>
        <begin position="257"/>
        <end position="270"/>
    </location>
</feature>
<evidence type="ECO:0000313" key="4">
    <source>
        <dbReference type="EMBL" id="EUC41849.1"/>
    </source>
</evidence>
<dbReference type="InterPro" id="IPR009057">
    <property type="entry name" value="Homeodomain-like_sf"/>
</dbReference>
<protein>
    <submittedName>
        <fullName evidence="4">Uncharacterized protein</fullName>
    </submittedName>
</protein>
<proteinExistence type="predicted"/>
<dbReference type="OrthoDB" id="5427780at2759"/>
<dbReference type="PROSITE" id="PS51294">
    <property type="entry name" value="HTH_MYB"/>
    <property type="match status" value="1"/>
</dbReference>
<dbReference type="InterPro" id="IPR017930">
    <property type="entry name" value="Myb_dom"/>
</dbReference>
<feature type="non-terminal residue" evidence="4">
    <location>
        <position position="518"/>
    </location>
</feature>
<name>W6Z2I2_COCMI</name>
<feature type="compositionally biased region" description="Polar residues" evidence="1">
    <location>
        <begin position="396"/>
        <end position="416"/>
    </location>
</feature>
<sequence length="518" mass="56080">MPDPSSVPRRVSFGYILGFSDKPYKDPKPPPPPRPRRPSQLAELVASPGGLVEWTASDGRKGRLTSMGKPQLTAASLAKVPSGVQSTKGHSNKRTSKPPASNAEDPWKDNGWGGFEATGETTKSASNKASRSKSDAWGNSDRNASGSNKGSQKVDSCTQVLWASGDPDENNDRKATEQTTKSGDSNETPAPVNTAPEQGEAKKPDDANIWTKEEDEQLLQMKTENASWKTIQDKFGKTRKQCTERWNIVKPADWKSENANNNTGKGNASQKDTKCDEQKQNQGTKDGKKDGNKEEGKKDAEVPDDPCNVTLGATFGETSDDKQSEAEKANNAGTWDTDDPTNIGNTGDAKDGNDTWTNMDGAGDNKDGDPDDPWGPVTWVTTNEETNPVSPPGGDTINQETIAANAWGTTVLNLQQPPTPAKPASVPRSTKAPSEARSRRSSSSKSKPSAARPAEIELEPDDTFSADDLRLIARILQQDCSMVWSRLSWRFRDKTGRMLHPEVFERKITGTVEGKGKG</sequence>
<evidence type="ECO:0000256" key="1">
    <source>
        <dbReference type="SAM" id="MobiDB-lite"/>
    </source>
</evidence>
<evidence type="ECO:0000259" key="2">
    <source>
        <dbReference type="PROSITE" id="PS50090"/>
    </source>
</evidence>
<feature type="domain" description="Myb-like" evidence="2">
    <location>
        <begin position="210"/>
        <end position="250"/>
    </location>
</feature>
<dbReference type="eggNOG" id="ENOG502QT5Q">
    <property type="taxonomic scope" value="Eukaryota"/>
</dbReference>
<evidence type="ECO:0000313" key="5">
    <source>
        <dbReference type="Proteomes" id="UP000054032"/>
    </source>
</evidence>
<feature type="compositionally biased region" description="Polar residues" evidence="1">
    <location>
        <begin position="220"/>
        <end position="230"/>
    </location>
</feature>
<feature type="domain" description="HTH myb-type" evidence="3">
    <location>
        <begin position="210"/>
        <end position="254"/>
    </location>
</feature>
<dbReference type="SUPFAM" id="SSF46689">
    <property type="entry name" value="Homeodomain-like"/>
    <property type="match status" value="1"/>
</dbReference>
<dbReference type="InterPro" id="IPR001005">
    <property type="entry name" value="SANT/Myb"/>
</dbReference>
<dbReference type="HOGENOM" id="CLU_498878_0_0_1"/>
<feature type="compositionally biased region" description="Polar residues" evidence="1">
    <location>
        <begin position="177"/>
        <end position="188"/>
    </location>
</feature>
<dbReference type="RefSeq" id="XP_007691628.1">
    <property type="nucleotide sequence ID" value="XM_007693438.1"/>
</dbReference>
<feature type="compositionally biased region" description="Basic and acidic residues" evidence="1">
    <location>
        <begin position="271"/>
        <end position="301"/>
    </location>
</feature>
<organism evidence="4 5">
    <name type="scientific">Bipolaris oryzae ATCC 44560</name>
    <dbReference type="NCBI Taxonomy" id="930090"/>
    <lineage>
        <taxon>Eukaryota</taxon>
        <taxon>Fungi</taxon>
        <taxon>Dikarya</taxon>
        <taxon>Ascomycota</taxon>
        <taxon>Pezizomycotina</taxon>
        <taxon>Dothideomycetes</taxon>
        <taxon>Pleosporomycetidae</taxon>
        <taxon>Pleosporales</taxon>
        <taxon>Pleosporineae</taxon>
        <taxon>Pleosporaceae</taxon>
        <taxon>Bipolaris</taxon>
    </lineage>
</organism>
<dbReference type="STRING" id="930090.W6Z2I2"/>
<dbReference type="GeneID" id="19124716"/>
<gene>
    <name evidence="4" type="ORF">COCMIDRAFT_57232</name>
</gene>
<feature type="compositionally biased region" description="Polar residues" evidence="1">
    <location>
        <begin position="140"/>
        <end position="161"/>
    </location>
</feature>
<dbReference type="PROSITE" id="PS50090">
    <property type="entry name" value="MYB_LIKE"/>
    <property type="match status" value="1"/>
</dbReference>
<dbReference type="Pfam" id="PF13921">
    <property type="entry name" value="Myb_DNA-bind_6"/>
    <property type="match status" value="1"/>
</dbReference>
<dbReference type="Gene3D" id="1.10.10.60">
    <property type="entry name" value="Homeodomain-like"/>
    <property type="match status" value="1"/>
</dbReference>
<keyword evidence="5" id="KW-1185">Reference proteome</keyword>
<feature type="region of interest" description="Disordered" evidence="1">
    <location>
        <begin position="17"/>
        <end position="459"/>
    </location>
</feature>
<dbReference type="EMBL" id="KI964083">
    <property type="protein sequence ID" value="EUC41849.1"/>
    <property type="molecule type" value="Genomic_DNA"/>
</dbReference>
<feature type="compositionally biased region" description="Basic and acidic residues" evidence="1">
    <location>
        <begin position="319"/>
        <end position="328"/>
    </location>
</feature>
<accession>W6Z2I2</accession>
<dbReference type="AlphaFoldDB" id="W6Z2I2"/>
<feature type="compositionally biased region" description="Polar residues" evidence="1">
    <location>
        <begin position="379"/>
        <end position="388"/>
    </location>
</feature>
<reference evidence="4 5" key="1">
    <citation type="journal article" date="2013" name="PLoS Genet.">
        <title>Comparative genome structure, secondary metabolite, and effector coding capacity across Cochliobolus pathogens.</title>
        <authorList>
            <person name="Condon B.J."/>
            <person name="Leng Y."/>
            <person name="Wu D."/>
            <person name="Bushley K.E."/>
            <person name="Ohm R.A."/>
            <person name="Otillar R."/>
            <person name="Martin J."/>
            <person name="Schackwitz W."/>
            <person name="Grimwood J."/>
            <person name="MohdZainudin N."/>
            <person name="Xue C."/>
            <person name="Wang R."/>
            <person name="Manning V.A."/>
            <person name="Dhillon B."/>
            <person name="Tu Z.J."/>
            <person name="Steffenson B.J."/>
            <person name="Salamov A."/>
            <person name="Sun H."/>
            <person name="Lowry S."/>
            <person name="LaButti K."/>
            <person name="Han J."/>
            <person name="Copeland A."/>
            <person name="Lindquist E."/>
            <person name="Barry K."/>
            <person name="Schmutz J."/>
            <person name="Baker S.E."/>
            <person name="Ciuffetti L.M."/>
            <person name="Grigoriev I.V."/>
            <person name="Zhong S."/>
            <person name="Turgeon B.G."/>
        </authorList>
    </citation>
    <scope>NUCLEOTIDE SEQUENCE [LARGE SCALE GENOMIC DNA]</scope>
    <source>
        <strain evidence="4 5">ATCC 44560</strain>
    </source>
</reference>
<dbReference type="SMART" id="SM00717">
    <property type="entry name" value="SANT"/>
    <property type="match status" value="1"/>
</dbReference>
<dbReference type="Proteomes" id="UP000054032">
    <property type="component" value="Unassembled WGS sequence"/>
</dbReference>
<feature type="compositionally biased region" description="Low complexity" evidence="1">
    <location>
        <begin position="431"/>
        <end position="453"/>
    </location>
</feature>